<proteinExistence type="predicted"/>
<feature type="region of interest" description="Disordered" evidence="1">
    <location>
        <begin position="1"/>
        <end position="68"/>
    </location>
</feature>
<evidence type="ECO:0000313" key="3">
    <source>
        <dbReference type="Proteomes" id="UP000598146"/>
    </source>
</evidence>
<organism evidence="2 3">
    <name type="scientific">Actinoplanes aureus</name>
    <dbReference type="NCBI Taxonomy" id="2792083"/>
    <lineage>
        <taxon>Bacteria</taxon>
        <taxon>Bacillati</taxon>
        <taxon>Actinomycetota</taxon>
        <taxon>Actinomycetes</taxon>
        <taxon>Micromonosporales</taxon>
        <taxon>Micromonosporaceae</taxon>
        <taxon>Actinoplanes</taxon>
    </lineage>
</organism>
<keyword evidence="3" id="KW-1185">Reference proteome</keyword>
<sequence>MIEKQIEPERTAADGPVVEQRRPQVPDVWFSSPPEEEPLDEKPSLDTGMQMLFSSSSQQTQPTTRQAP</sequence>
<name>A0A931FZ60_9ACTN</name>
<accession>A0A931FZ60</accession>
<dbReference type="EMBL" id="JADQTO010000001">
    <property type="protein sequence ID" value="MBG0560159.1"/>
    <property type="molecule type" value="Genomic_DNA"/>
</dbReference>
<evidence type="ECO:0000313" key="2">
    <source>
        <dbReference type="EMBL" id="MBG0560159.1"/>
    </source>
</evidence>
<evidence type="ECO:0000256" key="1">
    <source>
        <dbReference type="SAM" id="MobiDB-lite"/>
    </source>
</evidence>
<feature type="compositionally biased region" description="Low complexity" evidence="1">
    <location>
        <begin position="54"/>
        <end position="68"/>
    </location>
</feature>
<protein>
    <submittedName>
        <fullName evidence="2">Uncharacterized protein</fullName>
    </submittedName>
</protein>
<dbReference type="Proteomes" id="UP000598146">
    <property type="component" value="Unassembled WGS sequence"/>
</dbReference>
<feature type="compositionally biased region" description="Basic and acidic residues" evidence="1">
    <location>
        <begin position="1"/>
        <end position="12"/>
    </location>
</feature>
<reference evidence="2" key="1">
    <citation type="submission" date="2020-11" db="EMBL/GenBank/DDBJ databases">
        <title>Isolation and identification of active actinomycetes.</title>
        <authorList>
            <person name="Sun X."/>
        </authorList>
    </citation>
    <scope>NUCLEOTIDE SEQUENCE</scope>
    <source>
        <strain evidence="2">NEAU-A11</strain>
    </source>
</reference>
<dbReference type="AlphaFoldDB" id="A0A931FZ60"/>
<gene>
    <name evidence="2" type="ORF">I4J89_01595</name>
</gene>
<dbReference type="RefSeq" id="WP_196411967.1">
    <property type="nucleotide sequence ID" value="NZ_JADQTO010000001.1"/>
</dbReference>
<comment type="caution">
    <text evidence="2">The sequence shown here is derived from an EMBL/GenBank/DDBJ whole genome shotgun (WGS) entry which is preliminary data.</text>
</comment>